<dbReference type="SUPFAM" id="SSF46689">
    <property type="entry name" value="Homeodomain-like"/>
    <property type="match status" value="1"/>
</dbReference>
<keyword evidence="2" id="KW-0238">DNA-binding</keyword>
<dbReference type="PRINTS" id="PR00032">
    <property type="entry name" value="HTHARAC"/>
</dbReference>
<dbReference type="PANTHER" id="PTHR43280:SF26">
    <property type="entry name" value="ARAC-FAMILY TRANSCRIPTIONAL REGULATOR"/>
    <property type="match status" value="1"/>
</dbReference>
<dbReference type="Gene3D" id="1.10.10.60">
    <property type="entry name" value="Homeodomain-like"/>
    <property type="match status" value="1"/>
</dbReference>
<dbReference type="SMART" id="SM00342">
    <property type="entry name" value="HTH_ARAC"/>
    <property type="match status" value="1"/>
</dbReference>
<reference evidence="5 6" key="1">
    <citation type="submission" date="2018-06" db="EMBL/GenBank/DDBJ databases">
        <authorList>
            <consortium name="Pathogen Informatics"/>
            <person name="Doyle S."/>
        </authorList>
    </citation>
    <scope>NUCLEOTIDE SEQUENCE [LARGE SCALE GENOMIC DNA]</scope>
    <source>
        <strain evidence="5 6">NCTC11807</strain>
    </source>
</reference>
<evidence type="ECO:0000256" key="1">
    <source>
        <dbReference type="ARBA" id="ARBA00023015"/>
    </source>
</evidence>
<dbReference type="EMBL" id="UHDZ01000001">
    <property type="protein sequence ID" value="SUM68901.1"/>
    <property type="molecule type" value="Genomic_DNA"/>
</dbReference>
<protein>
    <submittedName>
        <fullName evidence="5">Transcription regulatory protein</fullName>
    </submittedName>
</protein>
<dbReference type="GO" id="GO:0043565">
    <property type="term" value="F:sequence-specific DNA binding"/>
    <property type="evidence" value="ECO:0007669"/>
    <property type="project" value="InterPro"/>
</dbReference>
<dbReference type="InterPro" id="IPR018060">
    <property type="entry name" value="HTH_AraC"/>
</dbReference>
<dbReference type="PANTHER" id="PTHR43280">
    <property type="entry name" value="ARAC-FAMILY TRANSCRIPTIONAL REGULATOR"/>
    <property type="match status" value="1"/>
</dbReference>
<dbReference type="GO" id="GO:0003700">
    <property type="term" value="F:DNA-binding transcription factor activity"/>
    <property type="evidence" value="ECO:0007669"/>
    <property type="project" value="InterPro"/>
</dbReference>
<dbReference type="PROSITE" id="PS01124">
    <property type="entry name" value="HTH_ARAC_FAMILY_2"/>
    <property type="match status" value="1"/>
</dbReference>
<accession>A0A380H143</accession>
<organism evidence="5 6">
    <name type="scientific">Staphylococcus saccharolyticus</name>
    <dbReference type="NCBI Taxonomy" id="33028"/>
    <lineage>
        <taxon>Bacteria</taxon>
        <taxon>Bacillati</taxon>
        <taxon>Bacillota</taxon>
        <taxon>Bacilli</taxon>
        <taxon>Bacillales</taxon>
        <taxon>Staphylococcaceae</taxon>
        <taxon>Staphylococcus</taxon>
    </lineage>
</organism>
<dbReference type="Pfam" id="PF12833">
    <property type="entry name" value="HTH_18"/>
    <property type="match status" value="1"/>
</dbReference>
<sequence>MNFKDYFTSLKVNYSIKLLLSTEESINAISELAGFSSHTNFTTQFKNYLGYSPKQFRTYISKIELNPTIQFSDADYLQFKDLIKQFKFNDQLATETTVKDINQFNPKDRTKNSKAFIRFQNFNELFQFVFNEYYDIDFSYLPQPVIFIQHINDIVANQRYSIN</sequence>
<dbReference type="InterPro" id="IPR009057">
    <property type="entry name" value="Homeodomain-like_sf"/>
</dbReference>
<proteinExistence type="predicted"/>
<keyword evidence="6" id="KW-1185">Reference proteome</keyword>
<dbReference type="Proteomes" id="UP000255425">
    <property type="component" value="Unassembled WGS sequence"/>
</dbReference>
<gene>
    <name evidence="5" type="primary">melR</name>
    <name evidence="5" type="ORF">NCTC11807_00669</name>
</gene>
<keyword evidence="1" id="KW-0805">Transcription regulation</keyword>
<evidence type="ECO:0000256" key="2">
    <source>
        <dbReference type="ARBA" id="ARBA00023125"/>
    </source>
</evidence>
<evidence type="ECO:0000259" key="4">
    <source>
        <dbReference type="PROSITE" id="PS01124"/>
    </source>
</evidence>
<keyword evidence="3" id="KW-0804">Transcription</keyword>
<evidence type="ECO:0000313" key="6">
    <source>
        <dbReference type="Proteomes" id="UP000255425"/>
    </source>
</evidence>
<evidence type="ECO:0000256" key="3">
    <source>
        <dbReference type="ARBA" id="ARBA00023163"/>
    </source>
</evidence>
<name>A0A380H143_9STAP</name>
<evidence type="ECO:0000313" key="5">
    <source>
        <dbReference type="EMBL" id="SUM68901.1"/>
    </source>
</evidence>
<dbReference type="InterPro" id="IPR020449">
    <property type="entry name" value="Tscrpt_reg_AraC-type_HTH"/>
</dbReference>
<dbReference type="InterPro" id="IPR018062">
    <property type="entry name" value="HTH_AraC-typ_CS"/>
</dbReference>
<dbReference type="AlphaFoldDB" id="A0A380H143"/>
<dbReference type="PROSITE" id="PS00041">
    <property type="entry name" value="HTH_ARAC_FAMILY_1"/>
    <property type="match status" value="1"/>
</dbReference>
<feature type="domain" description="HTH araC/xylS-type" evidence="4">
    <location>
        <begin position="1"/>
        <end position="59"/>
    </location>
</feature>